<feature type="region of interest" description="Disordered" evidence="1">
    <location>
        <begin position="825"/>
        <end position="940"/>
    </location>
</feature>
<sequence>MNRGHQWPQQDGYPRGLRQDYQPSPPPPSIAADPYTSTSPRVPTASPLPHISQILHSPSPTKKLGPTWTVRSPPSSSSSSALANAAPLPAIQALPPPISYHQPLSPPRTSLVSPGPVYPSPNRPKWVTRPTSPQPPPSSLDAMLQRGAGPHSQSSVTRRLSAAHPGAYNSFNRTDASSYCASPDKAPILGLSEHPSPQPLHLHATEADRERLLPKANANDGTSSSAQVTTIPLGRESPEPSSHLPPLDEPLGVSRPPTPPLPPPSDRPPTPPLPPNLASPPPTVSPRPPTPPLDPPPEAIPPVNCLHPPGRPVDNLNSTEVDGGTLTQAFSLEDYDAGRFVSATRAQRQPHHPVNPRKRKSSILTSPESHTSEINGSESKSAPSSRLSKQKAKRSRIRRSLPSQVHSVSERVPYPLPPRPLGYPENAAPGGRGGPNAPRTSSAGPGPVASGSGARKNKDKKNRPSSLPPGSVEGRSMGSISDRSPVTQTITTLPNGGPALLPTIPVHPPVPVGRRVPFDPRIPSNPRIPAGPRISGDPPVLADPRIPVGSRVFSDSRTLVKPRTSFASRAPIDPDVSSGPRAPVNPRIGRPGSRPVSRHSTPVPVINGKPEAINLPHGPTSIHRSESKGTLAVPARKPHGNQPAQQIALSHPGIVHVAANIQSVSALQSLQGKPLSQSEAFLAARAEIEARKFSGDPHNRISSNLSGSTESLHRNGGISAVGHKGQPDAQADDDNEPKHFRLPKNLLSLFKMNKGLTGNTSDSAASSDAQPPKTTMAATVEPATADAVAVDPATVEPVTAEPATAEPSSVEPVTVEPVTVDAVAVEPAPETQPIDDTPVAGPSRPNDLKPSPVPLRVEESHEQHKVPLPLPAGAKSDAHPSPARKKPFTSVDGDRLPARPPKKRKEGSVTSRKRKQAPAPPKPSLVHAPPARTSKLQKARKIKQVINISSGLFPPAVIEDIEGLSNQSIPLFDAMDFERQEEEPDNREMPADSSPIDSENLFAIPRDRSPSVSSQATRVLQPSLGQVGEPLFLSKSPTPYPDSPAQTVKKELDIKIDGPDPPIGADPEAGQPSIGMRSAQVVENGVVTVSDQWPDESKAVIGPSGADEADELLMRYQLTVDRESTPASLDIVLSRSSTEERLTEASSSPEIPLASLRPKDIQAWSWRDRSHDSLDRLSVVLPISKARRRRLIQRGIYNPSEDDASEDEVKHPAGSAKTHRQPPPIAAPYEMTDRQRSAQIATSRSSLRTLYTVIPPEGLPYNVRVRSPSPLASRLPPDVPSVPEMYQDILNETLLDRCTARECRWDDCNAVLGSENTLGMHVHRHLANEEGAKDTWKMQLGMSSWIFTGYKGGRMKTEAVPNEYLYKCLWRRCDEPCFTTKEKLLQHMLSKHVSGKLICPYGWCRYACPSANTLARHITKIHAKTNDQPRPMMLPSSLLRLSPPTPLPLPMSVPSYLLECTALPRPCRSVRELRRIREEIIDFCATPDQPVMAAWEETDDEVKMKHMLDASSPVKEPIAYTNNYEDIQEDDASDDDASDYEQKSGGTTSSSEDSGDG</sequence>
<evidence type="ECO:0000313" key="3">
    <source>
        <dbReference type="EMBL" id="OXG22036.1"/>
    </source>
</evidence>
<proteinExistence type="predicted"/>
<feature type="compositionally biased region" description="Low complexity" evidence="1">
    <location>
        <begin position="72"/>
        <end position="93"/>
    </location>
</feature>
<feature type="compositionally biased region" description="Polar residues" evidence="1">
    <location>
        <begin position="362"/>
        <end position="387"/>
    </location>
</feature>
<feature type="compositionally biased region" description="Polar residues" evidence="1">
    <location>
        <begin position="169"/>
        <end position="180"/>
    </location>
</feature>
<feature type="region of interest" description="Disordered" evidence="1">
    <location>
        <begin position="342"/>
        <end position="506"/>
    </location>
</feature>
<feature type="region of interest" description="Disordered" evidence="1">
    <location>
        <begin position="1"/>
        <end position="324"/>
    </location>
</feature>
<feature type="compositionally biased region" description="Acidic residues" evidence="1">
    <location>
        <begin position="1526"/>
        <end position="1539"/>
    </location>
</feature>
<feature type="region of interest" description="Disordered" evidence="1">
    <location>
        <begin position="979"/>
        <end position="1001"/>
    </location>
</feature>
<feature type="compositionally biased region" description="Low complexity" evidence="1">
    <location>
        <begin position="422"/>
        <end position="454"/>
    </location>
</feature>
<dbReference type="Proteomes" id="UP000199727">
    <property type="component" value="Unassembled WGS sequence"/>
</dbReference>
<feature type="compositionally biased region" description="Polar residues" evidence="1">
    <location>
        <begin position="219"/>
        <end position="230"/>
    </location>
</feature>
<feature type="region of interest" description="Disordered" evidence="1">
    <location>
        <begin position="1197"/>
        <end position="1225"/>
    </location>
</feature>
<feature type="region of interest" description="Disordered" evidence="1">
    <location>
        <begin position="758"/>
        <end position="778"/>
    </location>
</feature>
<organism evidence="3 4">
    <name type="scientific">Cryptococcus neoformans Tu259-1</name>
    <dbReference type="NCBI Taxonomy" id="1230072"/>
    <lineage>
        <taxon>Eukaryota</taxon>
        <taxon>Fungi</taxon>
        <taxon>Dikarya</taxon>
        <taxon>Basidiomycota</taxon>
        <taxon>Agaricomycotina</taxon>
        <taxon>Tremellomycetes</taxon>
        <taxon>Tremellales</taxon>
        <taxon>Cryptococcaceae</taxon>
        <taxon>Cryptococcus</taxon>
        <taxon>Cryptococcus neoformans species complex</taxon>
    </lineage>
</organism>
<feature type="compositionally biased region" description="Low complexity" evidence="1">
    <location>
        <begin position="239"/>
        <end position="251"/>
    </location>
</feature>
<evidence type="ECO:0000256" key="1">
    <source>
        <dbReference type="SAM" id="MobiDB-lite"/>
    </source>
</evidence>
<dbReference type="InterPro" id="IPR013087">
    <property type="entry name" value="Znf_C2H2_type"/>
</dbReference>
<reference evidence="3 4" key="1">
    <citation type="submission" date="2017-06" db="EMBL/GenBank/DDBJ databases">
        <title>Global population genomics of the pathogenic fungus Cryptococcus neoformans var. grubii.</title>
        <authorList>
            <person name="Cuomo C."/>
            <person name="Litvintseva A."/>
            <person name="Chen Y."/>
            <person name="Young S."/>
            <person name="Zeng Q."/>
            <person name="Chapman S."/>
            <person name="Gujja S."/>
            <person name="Saif S."/>
            <person name="Birren B."/>
        </authorList>
    </citation>
    <scope>NUCLEOTIDE SEQUENCE [LARGE SCALE GENOMIC DNA]</scope>
    <source>
        <strain evidence="3 4">Tu259-1</strain>
    </source>
</reference>
<feature type="compositionally biased region" description="Pro residues" evidence="1">
    <location>
        <begin position="256"/>
        <end position="300"/>
    </location>
</feature>
<comment type="caution">
    <text evidence="3">The sequence shown here is derived from an EMBL/GenBank/DDBJ whole genome shotgun (WGS) entry which is preliminary data.</text>
</comment>
<evidence type="ECO:0000259" key="2">
    <source>
        <dbReference type="PROSITE" id="PS00028"/>
    </source>
</evidence>
<feature type="compositionally biased region" description="Polar residues" evidence="1">
    <location>
        <begin position="700"/>
        <end position="710"/>
    </location>
</feature>
<gene>
    <name evidence="3" type="ORF">C361_03464</name>
</gene>
<evidence type="ECO:0000313" key="4">
    <source>
        <dbReference type="Proteomes" id="UP000199727"/>
    </source>
</evidence>
<feature type="compositionally biased region" description="Basic residues" evidence="1">
    <location>
        <begin position="388"/>
        <end position="399"/>
    </location>
</feature>
<dbReference type="OrthoDB" id="2575524at2759"/>
<feature type="compositionally biased region" description="Basic and acidic residues" evidence="1">
    <location>
        <begin position="203"/>
        <end position="213"/>
    </location>
</feature>
<dbReference type="EMBL" id="AMKT01000041">
    <property type="protein sequence ID" value="OXG22036.1"/>
    <property type="molecule type" value="Genomic_DNA"/>
</dbReference>
<dbReference type="SMART" id="SM00355">
    <property type="entry name" value="ZnF_C2H2"/>
    <property type="match status" value="3"/>
</dbReference>
<feature type="compositionally biased region" description="Basic and acidic residues" evidence="1">
    <location>
        <begin position="856"/>
        <end position="865"/>
    </location>
</feature>
<accession>A0A854QI13</accession>
<name>A0A854QI13_CRYNE</name>
<feature type="region of interest" description="Disordered" evidence="1">
    <location>
        <begin position="694"/>
        <end position="740"/>
    </location>
</feature>
<feature type="domain" description="C2H2-type" evidence="2">
    <location>
        <begin position="1303"/>
        <end position="1325"/>
    </location>
</feature>
<protein>
    <recommendedName>
        <fullName evidence="2">C2H2-type domain-containing protein</fullName>
    </recommendedName>
</protein>
<feature type="compositionally biased region" description="Polar residues" evidence="1">
    <location>
        <begin position="478"/>
        <end position="494"/>
    </location>
</feature>
<feature type="compositionally biased region" description="Polar residues" evidence="1">
    <location>
        <begin position="315"/>
        <end position="324"/>
    </location>
</feature>
<feature type="region of interest" description="Disordered" evidence="1">
    <location>
        <begin position="568"/>
        <end position="625"/>
    </location>
</feature>
<feature type="compositionally biased region" description="Basic residues" evidence="1">
    <location>
        <begin position="348"/>
        <end position="361"/>
    </location>
</feature>
<feature type="region of interest" description="Disordered" evidence="1">
    <location>
        <begin position="1510"/>
        <end position="1557"/>
    </location>
</feature>
<feature type="compositionally biased region" description="Low complexity" evidence="1">
    <location>
        <begin position="1544"/>
        <end position="1557"/>
    </location>
</feature>
<dbReference type="PROSITE" id="PS00028">
    <property type="entry name" value="ZINC_FINGER_C2H2_1"/>
    <property type="match status" value="1"/>
</dbReference>
<feature type="compositionally biased region" description="Basic residues" evidence="1">
    <location>
        <begin position="900"/>
        <end position="916"/>
    </location>
</feature>